<keyword evidence="3" id="KW-0812">Transmembrane</keyword>
<dbReference type="Gene3D" id="3.30.450.20">
    <property type="entry name" value="PAS domain"/>
    <property type="match status" value="2"/>
</dbReference>
<keyword evidence="5" id="KW-0472">Membrane</keyword>
<evidence type="ECO:0000256" key="6">
    <source>
        <dbReference type="SAM" id="SignalP"/>
    </source>
</evidence>
<dbReference type="EMBL" id="WTVR01000014">
    <property type="protein sequence ID" value="NMF88649.1"/>
    <property type="molecule type" value="Genomic_DNA"/>
</dbReference>
<proteinExistence type="predicted"/>
<evidence type="ECO:0000313" key="8">
    <source>
        <dbReference type="EMBL" id="NMF88649.1"/>
    </source>
</evidence>
<dbReference type="Proteomes" id="UP000652074">
    <property type="component" value="Unassembled WGS sequence"/>
</dbReference>
<feature type="signal peptide" evidence="6">
    <location>
        <begin position="1"/>
        <end position="25"/>
    </location>
</feature>
<dbReference type="SMART" id="SM01049">
    <property type="entry name" value="Cache_2"/>
    <property type="match status" value="2"/>
</dbReference>
<evidence type="ECO:0000256" key="4">
    <source>
        <dbReference type="ARBA" id="ARBA00022989"/>
    </source>
</evidence>
<evidence type="ECO:0000256" key="1">
    <source>
        <dbReference type="ARBA" id="ARBA00004651"/>
    </source>
</evidence>
<comment type="subcellular location">
    <subcellularLocation>
        <location evidence="1">Cell membrane</location>
        <topology evidence="1">Multi-pass membrane protein</topology>
    </subcellularLocation>
</comment>
<feature type="chain" id="PRO_5045971670" description="Single Cache domain-containing protein" evidence="6">
    <location>
        <begin position="26"/>
        <end position="290"/>
    </location>
</feature>
<evidence type="ECO:0000256" key="5">
    <source>
        <dbReference type="ARBA" id="ARBA00023136"/>
    </source>
</evidence>
<dbReference type="RefSeq" id="WP_169206061.1">
    <property type="nucleotide sequence ID" value="NZ_CP059560.1"/>
</dbReference>
<keyword evidence="6" id="KW-0732">Signal</keyword>
<name>A0ABX1MRB5_9RHOO</name>
<dbReference type="InterPro" id="IPR033480">
    <property type="entry name" value="sCache_2"/>
</dbReference>
<protein>
    <recommendedName>
        <fullName evidence="7">Single Cache domain-containing protein</fullName>
    </recommendedName>
</protein>
<organism evidence="8 9">
    <name type="scientific">Aromatoleum petrolei</name>
    <dbReference type="NCBI Taxonomy" id="76116"/>
    <lineage>
        <taxon>Bacteria</taxon>
        <taxon>Pseudomonadati</taxon>
        <taxon>Pseudomonadota</taxon>
        <taxon>Betaproteobacteria</taxon>
        <taxon>Rhodocyclales</taxon>
        <taxon>Rhodocyclaceae</taxon>
        <taxon>Aromatoleum</taxon>
    </lineage>
</organism>
<reference evidence="8 9" key="1">
    <citation type="submission" date="2019-12" db="EMBL/GenBank/DDBJ databases">
        <title>Comparative genomics gives insights into the taxonomy of the Azoarcus-Aromatoleum group and reveals separate origins of nif in the plant-associated Azoarcus and non-plant-associated Aromatoleum sub-groups.</title>
        <authorList>
            <person name="Lafos M."/>
            <person name="Maluk M."/>
            <person name="Batista M."/>
            <person name="Junghare M."/>
            <person name="Carmona M."/>
            <person name="Faoro H."/>
            <person name="Cruz L.M."/>
            <person name="Battistoni F."/>
            <person name="De Souza E."/>
            <person name="Pedrosa F."/>
            <person name="Chen W.-M."/>
            <person name="Poole P.S."/>
            <person name="Dixon R.A."/>
            <person name="James E.K."/>
        </authorList>
    </citation>
    <scope>NUCLEOTIDE SEQUENCE [LARGE SCALE GENOMIC DNA]</scope>
    <source>
        <strain evidence="8 9">ToN1</strain>
    </source>
</reference>
<gene>
    <name evidence="8" type="ORF">GPA26_09160</name>
</gene>
<keyword evidence="4" id="KW-1133">Transmembrane helix</keyword>
<dbReference type="InterPro" id="IPR004010">
    <property type="entry name" value="Double_Cache_2"/>
</dbReference>
<feature type="domain" description="Single Cache" evidence="7">
    <location>
        <begin position="30"/>
        <end position="113"/>
    </location>
</feature>
<keyword evidence="9" id="KW-1185">Reference proteome</keyword>
<dbReference type="Pfam" id="PF08269">
    <property type="entry name" value="dCache_2"/>
    <property type="match status" value="1"/>
</dbReference>
<evidence type="ECO:0000313" key="9">
    <source>
        <dbReference type="Proteomes" id="UP000652074"/>
    </source>
</evidence>
<accession>A0ABX1MRB5</accession>
<keyword evidence="2" id="KW-1003">Cell membrane</keyword>
<evidence type="ECO:0000256" key="2">
    <source>
        <dbReference type="ARBA" id="ARBA00022475"/>
    </source>
</evidence>
<evidence type="ECO:0000256" key="3">
    <source>
        <dbReference type="ARBA" id="ARBA00022692"/>
    </source>
</evidence>
<feature type="domain" description="Single Cache" evidence="7">
    <location>
        <begin position="142"/>
        <end position="241"/>
    </location>
</feature>
<comment type="caution">
    <text evidence="8">The sequence shown here is derived from an EMBL/GenBank/DDBJ whole genome shotgun (WGS) entry which is preliminary data.</text>
</comment>
<sequence length="290" mass="31264">MRFTFSGIAACIVLSSAALSTPSIAAAESAAAVEASESSAAKALLERAAARYGADGDAALAAFSRAGEFLSGDLYVYVLGADGVMKASGGPSMTLVGRNIIDLKDPEGKPFIREMLEGAKANGSGTVKYRWLNRQHGRAEQKVVYYRAVGDSIVAVGYYIPFASAEQAKALLWRAVHELKQDPQAAIRRFNDLNGGFVQDDLYAFVIGNDDAIMYAHGAQPRLIGKYSKDLRDAAGKLFVQEMLRRTKGDDVAEVQYLWRNPVTLKTAKKTTYAKRVGKYVVGVGAYSVE</sequence>
<evidence type="ECO:0000259" key="7">
    <source>
        <dbReference type="SMART" id="SM01049"/>
    </source>
</evidence>